<dbReference type="PANTHER" id="PTHR44051:SF8">
    <property type="entry name" value="GLUTATHIONE S-TRANSFERASE GSTA"/>
    <property type="match status" value="1"/>
</dbReference>
<dbReference type="PROSITE" id="PS50405">
    <property type="entry name" value="GST_CTER"/>
    <property type="match status" value="1"/>
</dbReference>
<dbReference type="InterPro" id="IPR004046">
    <property type="entry name" value="GST_C"/>
</dbReference>
<feature type="domain" description="GST C-terminal" evidence="2">
    <location>
        <begin position="87"/>
        <end position="204"/>
    </location>
</feature>
<keyword evidence="3" id="KW-0808">Transferase</keyword>
<comment type="caution">
    <text evidence="3">The sequence shown here is derived from an EMBL/GenBank/DDBJ whole genome shotgun (WGS) entry which is preliminary data.</text>
</comment>
<dbReference type="CDD" id="cd03188">
    <property type="entry name" value="GST_C_Beta"/>
    <property type="match status" value="1"/>
</dbReference>
<protein>
    <submittedName>
        <fullName evidence="3">Glutathione S-transferase</fullName>
    </submittedName>
</protein>
<dbReference type="SFLD" id="SFLDG00358">
    <property type="entry name" value="Main_(cytGST)"/>
    <property type="match status" value="1"/>
</dbReference>
<dbReference type="PROSITE" id="PS50404">
    <property type="entry name" value="GST_NTER"/>
    <property type="match status" value="1"/>
</dbReference>
<dbReference type="InterPro" id="IPR036282">
    <property type="entry name" value="Glutathione-S-Trfase_C_sf"/>
</dbReference>
<dbReference type="NCBIfam" id="NF007831">
    <property type="entry name" value="PRK10542.1"/>
    <property type="match status" value="1"/>
</dbReference>
<sequence>MKLFYSPGACSQAPHIILRETGTPFTLVKVDLGQHRTQEGGNYYELNPKGQVPLLALDDGSTLSEGPVIAQYIAEQAGRQDLLPPVGSFARYKVLEWQNYITSELHKSFSPLFDPRYDAATKALFIEQLVKKFKWVDSRLQGQAYLTGDTFTVADAYLFVITGWAPRVGVDLSALANVQAFLARMAQRDSVKVAWEAEGLAKAA</sequence>
<dbReference type="EMBL" id="LFKP01000008">
    <property type="protein sequence ID" value="OHV96125.1"/>
    <property type="molecule type" value="Genomic_DNA"/>
</dbReference>
<dbReference type="RefSeq" id="WP_071077605.1">
    <property type="nucleotide sequence ID" value="NZ_LFKP01000008.1"/>
</dbReference>
<organism evidence="3 4">
    <name type="scientific">Janthinobacterium lividum</name>
    <dbReference type="NCBI Taxonomy" id="29581"/>
    <lineage>
        <taxon>Bacteria</taxon>
        <taxon>Pseudomonadati</taxon>
        <taxon>Pseudomonadota</taxon>
        <taxon>Betaproteobacteria</taxon>
        <taxon>Burkholderiales</taxon>
        <taxon>Oxalobacteraceae</taxon>
        <taxon>Janthinobacterium</taxon>
    </lineage>
</organism>
<reference evidence="3 4" key="1">
    <citation type="submission" date="2015-06" db="EMBL/GenBank/DDBJ databases">
        <title>Draft genome sequencing of a biphenyl-degrading bacterium, Janthinobacterium lividum MEG1.</title>
        <authorList>
            <person name="Shimodaira J."/>
            <person name="Hatta T."/>
        </authorList>
    </citation>
    <scope>NUCLEOTIDE SEQUENCE [LARGE SCALE GENOMIC DNA]</scope>
    <source>
        <strain evidence="3 4">MEG1</strain>
    </source>
</reference>
<dbReference type="Proteomes" id="UP000179840">
    <property type="component" value="Unassembled WGS sequence"/>
</dbReference>
<evidence type="ECO:0000259" key="2">
    <source>
        <dbReference type="PROSITE" id="PS50405"/>
    </source>
</evidence>
<dbReference type="Pfam" id="PF13409">
    <property type="entry name" value="GST_N_2"/>
    <property type="match status" value="1"/>
</dbReference>
<evidence type="ECO:0000313" key="4">
    <source>
        <dbReference type="Proteomes" id="UP000179840"/>
    </source>
</evidence>
<dbReference type="Pfam" id="PF00043">
    <property type="entry name" value="GST_C"/>
    <property type="match status" value="1"/>
</dbReference>
<dbReference type="PANTHER" id="PTHR44051">
    <property type="entry name" value="GLUTATHIONE S-TRANSFERASE-RELATED"/>
    <property type="match status" value="1"/>
</dbReference>
<dbReference type="InterPro" id="IPR040079">
    <property type="entry name" value="Glutathione_S-Trfase"/>
</dbReference>
<evidence type="ECO:0000313" key="3">
    <source>
        <dbReference type="EMBL" id="OHV96125.1"/>
    </source>
</evidence>
<accession>A0A1S1U6Q9</accession>
<dbReference type="SUPFAM" id="SSF47616">
    <property type="entry name" value="GST C-terminal domain-like"/>
    <property type="match status" value="1"/>
</dbReference>
<dbReference type="AlphaFoldDB" id="A0A1S1U6Q9"/>
<dbReference type="Gene3D" id="3.40.30.10">
    <property type="entry name" value="Glutaredoxin"/>
    <property type="match status" value="1"/>
</dbReference>
<proteinExistence type="predicted"/>
<dbReference type="InterPro" id="IPR036249">
    <property type="entry name" value="Thioredoxin-like_sf"/>
</dbReference>
<dbReference type="GO" id="GO:0016740">
    <property type="term" value="F:transferase activity"/>
    <property type="evidence" value="ECO:0007669"/>
    <property type="project" value="UniProtKB-KW"/>
</dbReference>
<dbReference type="Gene3D" id="1.20.1050.10">
    <property type="match status" value="1"/>
</dbReference>
<dbReference type="SFLD" id="SFLDG01150">
    <property type="entry name" value="Main.1:_Beta-like"/>
    <property type="match status" value="1"/>
</dbReference>
<dbReference type="InterPro" id="IPR010987">
    <property type="entry name" value="Glutathione-S-Trfase_C-like"/>
</dbReference>
<dbReference type="SUPFAM" id="SSF52833">
    <property type="entry name" value="Thioredoxin-like"/>
    <property type="match status" value="1"/>
</dbReference>
<gene>
    <name evidence="3" type="ORF">AKG95_14985</name>
</gene>
<feature type="domain" description="GST N-terminal" evidence="1">
    <location>
        <begin position="1"/>
        <end position="81"/>
    </location>
</feature>
<name>A0A1S1U6Q9_9BURK</name>
<dbReference type="InterPro" id="IPR004045">
    <property type="entry name" value="Glutathione_S-Trfase_N"/>
</dbReference>
<dbReference type="SFLD" id="SFLDS00019">
    <property type="entry name" value="Glutathione_Transferase_(cytos"/>
    <property type="match status" value="1"/>
</dbReference>
<dbReference type="CDD" id="cd03057">
    <property type="entry name" value="GST_N_Beta"/>
    <property type="match status" value="1"/>
</dbReference>
<evidence type="ECO:0000259" key="1">
    <source>
        <dbReference type="PROSITE" id="PS50404"/>
    </source>
</evidence>